<dbReference type="EMBL" id="LVVL01000001">
    <property type="protein sequence ID" value="OAN15748.1"/>
    <property type="molecule type" value="Genomic_DNA"/>
</dbReference>
<keyword evidence="2" id="KW-0378">Hydrolase</keyword>
<protein>
    <recommendedName>
        <fullName evidence="3">Glycosyl hydrolase family 13 catalytic domain-containing protein</fullName>
    </recommendedName>
</protein>
<dbReference type="Gene3D" id="3.90.400.10">
    <property type="entry name" value="Oligo-1,6-glucosidase, Domain 2"/>
    <property type="match status" value="1"/>
</dbReference>
<proteinExistence type="inferred from homology"/>
<keyword evidence="5" id="KW-1185">Reference proteome</keyword>
<gene>
    <name evidence="4" type="ORF">A3783_07395</name>
</gene>
<evidence type="ECO:0000313" key="5">
    <source>
        <dbReference type="Proteomes" id="UP000078447"/>
    </source>
</evidence>
<dbReference type="Pfam" id="PF00128">
    <property type="entry name" value="Alpha-amylase"/>
    <property type="match status" value="1"/>
</dbReference>
<evidence type="ECO:0000313" key="4">
    <source>
        <dbReference type="EMBL" id="OAN15748.1"/>
    </source>
</evidence>
<evidence type="ECO:0000256" key="1">
    <source>
        <dbReference type="ARBA" id="ARBA00008061"/>
    </source>
</evidence>
<comment type="caution">
    <text evidence="4">The sequence shown here is derived from an EMBL/GenBank/DDBJ whole genome shotgun (WGS) entry which is preliminary data.</text>
</comment>
<sequence length="511" mass="58775">MKTHIQNKIIYHIYPKSFQDSNDDGIGDLNGIRSRLDYLSWLGVDLIWLGPVYRSPGFDNGYDISDYYDIDPIFGTRADMTSLLKDAKARQIGVMMDIVANHTSHTHEWFKASELDPSGPYGEYYIWRDKPNAMNSFFGGSAWTYSPIRKQYYFHSFAPEQPDLNWGQEQMGKELADVLSYWVKQGVKGFRFDVIDLIGKNVDTLEWFCFDKVKAGLKTLLSRVDSSGLVLVGEAGALNAGQIIELQQASLLDMVFNFEVTALDEQTGRGKWELAPFSRRRFKDTLISWQERLQDGGWNSLFWNNHDQPRAISRWYADSLEAAAMLAVLQFGLRGTPFIYQGDEIGMTNELIQLEDYKDIETLNYLKTSDNLEGVRMKGRDHARIPMAWTSGSSGFSKSEPWLRAVKIESGRTVENQQQDKSSLLFLYRQLIGLRKTYPVLMKGRFCMMETNERLLCFRRTDPTERAVTVLVNLTDQEVEHPFEIERILCATHEQPSSVLRPYEAVICYTF</sequence>
<evidence type="ECO:0000259" key="3">
    <source>
        <dbReference type="SMART" id="SM00642"/>
    </source>
</evidence>
<dbReference type="InterPro" id="IPR006047">
    <property type="entry name" value="GH13_cat_dom"/>
</dbReference>
<name>A0ABX2VCT3_9BACL</name>
<keyword evidence="2" id="KW-0326">Glycosidase</keyword>
<dbReference type="PANTHER" id="PTHR10357">
    <property type="entry name" value="ALPHA-AMYLASE FAMILY MEMBER"/>
    <property type="match status" value="1"/>
</dbReference>
<dbReference type="PANTHER" id="PTHR10357:SF179">
    <property type="entry name" value="NEUTRAL AND BASIC AMINO ACID TRANSPORT PROTEIN RBAT"/>
    <property type="match status" value="1"/>
</dbReference>
<dbReference type="SMART" id="SM00642">
    <property type="entry name" value="Aamy"/>
    <property type="match status" value="1"/>
</dbReference>
<organism evidence="4 5">
    <name type="scientific">Exiguobacterium undae</name>
    <dbReference type="NCBI Taxonomy" id="169177"/>
    <lineage>
        <taxon>Bacteria</taxon>
        <taxon>Bacillati</taxon>
        <taxon>Bacillota</taxon>
        <taxon>Bacilli</taxon>
        <taxon>Bacillales</taxon>
        <taxon>Bacillales Family XII. Incertae Sedis</taxon>
        <taxon>Exiguobacterium</taxon>
    </lineage>
</organism>
<dbReference type="SUPFAM" id="SSF51445">
    <property type="entry name" value="(Trans)glycosidases"/>
    <property type="match status" value="1"/>
</dbReference>
<dbReference type="Gene3D" id="3.20.20.80">
    <property type="entry name" value="Glycosidases"/>
    <property type="match status" value="1"/>
</dbReference>
<reference evidence="4 5" key="1">
    <citation type="submission" date="2016-03" db="EMBL/GenBank/DDBJ databases">
        <authorList>
            <person name="Cho S.-Y."/>
            <person name="Lim S."/>
            <person name="Kim H."/>
            <person name="Soh E.H."/>
            <person name="Moon J.S."/>
        </authorList>
    </citation>
    <scope>NUCLEOTIDE SEQUENCE [LARGE SCALE GENOMIC DNA]</scope>
    <source>
        <strain evidence="4 5">KCTC 3810</strain>
    </source>
</reference>
<comment type="similarity">
    <text evidence="1">Belongs to the glycosyl hydrolase 13 family.</text>
</comment>
<accession>A0ABX2VCT3</accession>
<dbReference type="Proteomes" id="UP000078447">
    <property type="component" value="Unassembled WGS sequence"/>
</dbReference>
<dbReference type="InterPro" id="IPR017853">
    <property type="entry name" value="GH"/>
</dbReference>
<dbReference type="RefSeq" id="WP_028106546.1">
    <property type="nucleotide sequence ID" value="NZ_LVVL01000001.1"/>
</dbReference>
<feature type="domain" description="Glycosyl hydrolase family 13 catalytic" evidence="3">
    <location>
        <begin position="12"/>
        <end position="384"/>
    </location>
</feature>
<evidence type="ECO:0000256" key="2">
    <source>
        <dbReference type="ARBA" id="ARBA00023295"/>
    </source>
</evidence>
<dbReference type="InterPro" id="IPR045857">
    <property type="entry name" value="O16G_dom_2"/>
</dbReference>